<name>A0A926VJ99_9CYAN</name>
<evidence type="ECO:0000313" key="1">
    <source>
        <dbReference type="EMBL" id="MBD2184876.1"/>
    </source>
</evidence>
<dbReference type="InterPro" id="IPR011049">
    <property type="entry name" value="Serralysin-like_metalloprot_C"/>
</dbReference>
<comment type="caution">
    <text evidence="1">The sequence shown here is derived from an EMBL/GenBank/DDBJ whole genome shotgun (WGS) entry which is preliminary data.</text>
</comment>
<dbReference type="AlphaFoldDB" id="A0A926VJ99"/>
<dbReference type="EMBL" id="JACJPW010000098">
    <property type="protein sequence ID" value="MBD2184876.1"/>
    <property type="molecule type" value="Genomic_DNA"/>
</dbReference>
<proteinExistence type="predicted"/>
<reference evidence="1" key="1">
    <citation type="journal article" date="2015" name="ISME J.">
        <title>Draft Genome Sequence of Streptomyces incarnatus NRRL8089, which Produces the Nucleoside Antibiotic Sinefungin.</title>
        <authorList>
            <person name="Oshima K."/>
            <person name="Hattori M."/>
            <person name="Shimizu H."/>
            <person name="Fukuda K."/>
            <person name="Nemoto M."/>
            <person name="Inagaki K."/>
            <person name="Tamura T."/>
        </authorList>
    </citation>
    <scope>NUCLEOTIDE SEQUENCE</scope>
    <source>
        <strain evidence="1">FACHB-1375</strain>
    </source>
</reference>
<evidence type="ECO:0000313" key="2">
    <source>
        <dbReference type="Proteomes" id="UP000641646"/>
    </source>
</evidence>
<accession>A0A926VJ99</accession>
<gene>
    <name evidence="1" type="ORF">H6G03_28025</name>
</gene>
<dbReference type="Proteomes" id="UP000641646">
    <property type="component" value="Unassembled WGS sequence"/>
</dbReference>
<organism evidence="1 2">
    <name type="scientific">Aerosakkonema funiforme FACHB-1375</name>
    <dbReference type="NCBI Taxonomy" id="2949571"/>
    <lineage>
        <taxon>Bacteria</taxon>
        <taxon>Bacillati</taxon>
        <taxon>Cyanobacteriota</taxon>
        <taxon>Cyanophyceae</taxon>
        <taxon>Oscillatoriophycideae</taxon>
        <taxon>Aerosakkonematales</taxon>
        <taxon>Aerosakkonemataceae</taxon>
        <taxon>Aerosakkonema</taxon>
    </lineage>
</organism>
<reference evidence="1" key="2">
    <citation type="submission" date="2020-08" db="EMBL/GenBank/DDBJ databases">
        <authorList>
            <person name="Chen M."/>
            <person name="Teng W."/>
            <person name="Zhao L."/>
            <person name="Hu C."/>
            <person name="Zhou Y."/>
            <person name="Han B."/>
            <person name="Song L."/>
            <person name="Shu W."/>
        </authorList>
    </citation>
    <scope>NUCLEOTIDE SEQUENCE</scope>
    <source>
        <strain evidence="1">FACHB-1375</strain>
    </source>
</reference>
<keyword evidence="2" id="KW-1185">Reference proteome</keyword>
<protein>
    <submittedName>
        <fullName evidence="1">Uncharacterized protein</fullName>
    </submittedName>
</protein>
<sequence length="39" mass="4217">MLGSQGDDTLDSDDGNNVVLNYLGNDRFVLKCGTGRDIK</sequence>
<dbReference type="SUPFAM" id="SSF51120">
    <property type="entry name" value="beta-Roll"/>
    <property type="match status" value="1"/>
</dbReference>